<dbReference type="RefSeq" id="WP_085284151.1">
    <property type="nucleotide sequence ID" value="NZ_FOBI01000003.1"/>
</dbReference>
<proteinExistence type="predicted"/>
<sequence>MKTITSGLFLFIIFILVNTLPINDANAGDQPFLGEISYFAGNFPPRGWAFCDGQLLAISQHDALFSLLGTMYGGDGRTTFALPDMRGRVAIHQGNGPGLSNRLQGAKFGTERETVTVNNLPAHNHALMVSSDSPSSSVATNRALASTMVYATEAPNSTLDNSSMAATGGGQSINNKQPAATARCIISLVGIYPSRN</sequence>
<name>A0A1H7KRE4_9GAMM</name>
<dbReference type="STRING" id="641665.GCA_002104455_02581"/>
<dbReference type="Pfam" id="PF07484">
    <property type="entry name" value="Collar"/>
    <property type="match status" value="1"/>
</dbReference>
<organism evidence="2 3">
    <name type="scientific">Colwellia chukchiensis</name>
    <dbReference type="NCBI Taxonomy" id="641665"/>
    <lineage>
        <taxon>Bacteria</taxon>
        <taxon>Pseudomonadati</taxon>
        <taxon>Pseudomonadota</taxon>
        <taxon>Gammaproteobacteria</taxon>
        <taxon>Alteromonadales</taxon>
        <taxon>Colwelliaceae</taxon>
        <taxon>Colwellia</taxon>
    </lineage>
</organism>
<dbReference type="InterPro" id="IPR011083">
    <property type="entry name" value="Phage_tail_collar_dom"/>
</dbReference>
<dbReference type="InterPro" id="IPR037053">
    <property type="entry name" value="Phage_tail_collar_dom_sf"/>
</dbReference>
<dbReference type="SUPFAM" id="SSF88874">
    <property type="entry name" value="Receptor-binding domain of short tail fibre protein gp12"/>
    <property type="match status" value="1"/>
</dbReference>
<reference evidence="3" key="1">
    <citation type="submission" date="2016-10" db="EMBL/GenBank/DDBJ databases">
        <authorList>
            <person name="Varghese N."/>
            <person name="Submissions S."/>
        </authorList>
    </citation>
    <scope>NUCLEOTIDE SEQUENCE [LARGE SCALE GENOMIC DNA]</scope>
    <source>
        <strain evidence="3">CGMCC 1.9127</strain>
    </source>
</reference>
<keyword evidence="3" id="KW-1185">Reference proteome</keyword>
<dbReference type="AlphaFoldDB" id="A0A1H7KRE4"/>
<dbReference type="EMBL" id="FOBI01000003">
    <property type="protein sequence ID" value="SEK88625.1"/>
    <property type="molecule type" value="Genomic_DNA"/>
</dbReference>
<evidence type="ECO:0000259" key="1">
    <source>
        <dbReference type="Pfam" id="PF07484"/>
    </source>
</evidence>
<dbReference type="OrthoDB" id="9810174at2"/>
<accession>A0A1H7KRE4</accession>
<evidence type="ECO:0000313" key="2">
    <source>
        <dbReference type="EMBL" id="SEK88625.1"/>
    </source>
</evidence>
<feature type="domain" description="Phage tail collar" evidence="1">
    <location>
        <begin position="34"/>
        <end position="89"/>
    </location>
</feature>
<protein>
    <submittedName>
        <fullName evidence="2">Microcystin-dependent protein</fullName>
    </submittedName>
</protein>
<gene>
    <name evidence="2" type="ORF">SAMN05216262_103212</name>
</gene>
<dbReference type="Proteomes" id="UP000199297">
    <property type="component" value="Unassembled WGS sequence"/>
</dbReference>
<dbReference type="Gene3D" id="3.90.1340.10">
    <property type="entry name" value="Phage tail collar domain"/>
    <property type="match status" value="1"/>
</dbReference>
<evidence type="ECO:0000313" key="3">
    <source>
        <dbReference type="Proteomes" id="UP000199297"/>
    </source>
</evidence>